<evidence type="ECO:0000256" key="9">
    <source>
        <dbReference type="ARBA" id="ARBA00022989"/>
    </source>
</evidence>
<comment type="function">
    <text evidence="14">Complex I functions in the transfer of electrons from NADH to the respiratory chain. Accessory subunit of the mitochondrial membrane respiratory chain NADH dehydrogenase (Complex I), that is believed not to be involved in catalysis.</text>
</comment>
<feature type="transmembrane region" description="Helical" evidence="14">
    <location>
        <begin position="57"/>
        <end position="74"/>
    </location>
</feature>
<evidence type="ECO:0000256" key="8">
    <source>
        <dbReference type="ARBA" id="ARBA00022982"/>
    </source>
</evidence>
<evidence type="ECO:0000256" key="4">
    <source>
        <dbReference type="ARBA" id="ARBA00022448"/>
    </source>
</evidence>
<name>A0ABM0JER2_APLCA</name>
<evidence type="ECO:0000256" key="6">
    <source>
        <dbReference type="ARBA" id="ARBA00022692"/>
    </source>
</evidence>
<evidence type="ECO:0000313" key="15">
    <source>
        <dbReference type="Proteomes" id="UP000694888"/>
    </source>
</evidence>
<accession>A0ABM0JER2</accession>
<proteinExistence type="inferred from homology"/>
<comment type="subcellular location">
    <subcellularLocation>
        <location evidence="1 14">Mitochondrion inner membrane</location>
        <topology evidence="1 14">Single-pass membrane protein</topology>
        <orientation evidence="1 14">Matrix side</orientation>
    </subcellularLocation>
</comment>
<comment type="subunit">
    <text evidence="13">Complex I is composed of 45 different subunits. Interacts with CARD15, but not with CARD4. Interacts with STAT3, but not with STAT1, STAT2 and STAT5A. Interacts with OLFM4.</text>
</comment>
<keyword evidence="10 14" id="KW-0496">Mitochondrion</keyword>
<dbReference type="PANTHER" id="PTHR12966">
    <property type="entry name" value="NADH DEHYDROGENASE UBIQUINONE 1 ALPHA SUBCOMPLEX SUBUNIT 13"/>
    <property type="match status" value="1"/>
</dbReference>
<evidence type="ECO:0000256" key="12">
    <source>
        <dbReference type="ARBA" id="ARBA00045908"/>
    </source>
</evidence>
<keyword evidence="6 14" id="KW-0812">Transmembrane</keyword>
<evidence type="ECO:0000256" key="1">
    <source>
        <dbReference type="ARBA" id="ARBA00004298"/>
    </source>
</evidence>
<keyword evidence="11 14" id="KW-0472">Membrane</keyword>
<evidence type="ECO:0000256" key="14">
    <source>
        <dbReference type="RuleBase" id="RU368034"/>
    </source>
</evidence>
<keyword evidence="9 14" id="KW-1133">Transmembrane helix</keyword>
<dbReference type="GeneID" id="101846334"/>
<reference evidence="16" key="1">
    <citation type="submission" date="2025-08" db="UniProtKB">
        <authorList>
            <consortium name="RefSeq"/>
        </authorList>
    </citation>
    <scope>IDENTIFICATION</scope>
</reference>
<comment type="similarity">
    <text evidence="2 14">Belongs to the complex I NDUFA13 subunit family.</text>
</comment>
<keyword evidence="15" id="KW-1185">Reference proteome</keyword>
<dbReference type="PANTHER" id="PTHR12966:SF0">
    <property type="entry name" value="NADH DEHYDROGENASE [UBIQUINONE] 1 ALPHA SUBCOMPLEX SUBUNIT 13"/>
    <property type="match status" value="1"/>
</dbReference>
<comment type="function">
    <text evidence="12">Accessory subunit of the mitochondrial membrane respiratory chain NADH dehydrogenase (Complex I), that is believed not to be involved in catalysis. Complex I functions in the transfer of electrons from NADH to the respiratory chain. The immediate electron acceptor for the enzyme is believed to be ubiquinone. Involved in the interferon/all-trans-retinoic acid (IFN/RA) induced cell death. This apoptotic activity is inhibited by interaction with viral IRF1. Prevents the transactivation of STAT3 target genes. May play a role in CARD15-mediated innate mucosal responses and serve to regulate intestinal epithelial cell responses to microbes.</text>
</comment>
<keyword evidence="8 14" id="KW-0249">Electron transport</keyword>
<keyword evidence="4 14" id="KW-0813">Transport</keyword>
<evidence type="ECO:0000256" key="2">
    <source>
        <dbReference type="ARBA" id="ARBA00007312"/>
    </source>
</evidence>
<evidence type="ECO:0000256" key="3">
    <source>
        <dbReference type="ARBA" id="ARBA00018192"/>
    </source>
</evidence>
<dbReference type="InterPro" id="IPR009346">
    <property type="entry name" value="GRIM-19"/>
</dbReference>
<sequence>MRTDQSPADFRNSPETAATTAAIEVKMVVYKQDLPPGGGFDPIEWAKRTPRKRMGGFTQFFAFVGFTTAAWVAFARNKAKRDREALELRDARIAIEPFILAERDRAFLKHIRKNRDEENELMKDVKGWETGTLWGEPVYHNVRDRFKRASLEEIITHMSPKDQDDFLWDKMKR</sequence>
<evidence type="ECO:0000256" key="5">
    <source>
        <dbReference type="ARBA" id="ARBA00022660"/>
    </source>
</evidence>
<dbReference type="RefSeq" id="XP_005092051.2">
    <property type="nucleotide sequence ID" value="XM_005091994.2"/>
</dbReference>
<dbReference type="Pfam" id="PF06212">
    <property type="entry name" value="GRIM-19"/>
    <property type="match status" value="1"/>
</dbReference>
<evidence type="ECO:0000256" key="7">
    <source>
        <dbReference type="ARBA" id="ARBA00022792"/>
    </source>
</evidence>
<evidence type="ECO:0000313" key="16">
    <source>
        <dbReference type="RefSeq" id="XP_005092051.2"/>
    </source>
</evidence>
<dbReference type="Proteomes" id="UP000694888">
    <property type="component" value="Unplaced"/>
</dbReference>
<evidence type="ECO:0000256" key="10">
    <source>
        <dbReference type="ARBA" id="ARBA00023128"/>
    </source>
</evidence>
<keyword evidence="5 14" id="KW-0679">Respiratory chain</keyword>
<evidence type="ECO:0000256" key="11">
    <source>
        <dbReference type="ARBA" id="ARBA00023136"/>
    </source>
</evidence>
<evidence type="ECO:0000256" key="13">
    <source>
        <dbReference type="ARBA" id="ARBA00046797"/>
    </source>
</evidence>
<organism evidence="15 16">
    <name type="scientific">Aplysia californica</name>
    <name type="common">California sea hare</name>
    <dbReference type="NCBI Taxonomy" id="6500"/>
    <lineage>
        <taxon>Eukaryota</taxon>
        <taxon>Metazoa</taxon>
        <taxon>Spiralia</taxon>
        <taxon>Lophotrochozoa</taxon>
        <taxon>Mollusca</taxon>
        <taxon>Gastropoda</taxon>
        <taxon>Heterobranchia</taxon>
        <taxon>Euthyneura</taxon>
        <taxon>Tectipleura</taxon>
        <taxon>Aplysiida</taxon>
        <taxon>Aplysioidea</taxon>
        <taxon>Aplysiidae</taxon>
        <taxon>Aplysia</taxon>
    </lineage>
</organism>
<protein>
    <recommendedName>
        <fullName evidence="3 14">NADH dehydrogenase [ubiquinone] 1 alpha subcomplex subunit 13</fullName>
    </recommendedName>
</protein>
<keyword evidence="7 14" id="KW-0999">Mitochondrion inner membrane</keyword>
<gene>
    <name evidence="16" type="primary">LOC101846334</name>
</gene>